<dbReference type="Proteomes" id="UP001163632">
    <property type="component" value="Chromosome"/>
</dbReference>
<dbReference type="AlphaFoldDB" id="A0AAQ2T019"/>
<evidence type="ECO:0000313" key="2">
    <source>
        <dbReference type="EMBL" id="UZA51454.1"/>
    </source>
</evidence>
<dbReference type="RefSeq" id="WP_264676073.1">
    <property type="nucleotide sequence ID" value="NZ_CP087765.1"/>
</dbReference>
<keyword evidence="4" id="KW-1185">Reference proteome</keyword>
<name>A0AAQ2T019_MORBO</name>
<protein>
    <submittedName>
        <fullName evidence="2">Uncharacterized protein</fullName>
    </submittedName>
</protein>
<evidence type="ECO:0000313" key="4">
    <source>
        <dbReference type="Proteomes" id="UP001163632"/>
    </source>
</evidence>
<gene>
    <name evidence="1" type="ORF">LP092_01230</name>
    <name evidence="2" type="ORF">LP129_13370</name>
</gene>
<dbReference type="EMBL" id="CP087830">
    <property type="protein sequence ID" value="UZA03418.1"/>
    <property type="molecule type" value="Genomic_DNA"/>
</dbReference>
<dbReference type="GeneID" id="77189750"/>
<dbReference type="Proteomes" id="UP001163283">
    <property type="component" value="Chromosome"/>
</dbReference>
<organism evidence="2 3">
    <name type="scientific">Moraxella bovis</name>
    <dbReference type="NCBI Taxonomy" id="476"/>
    <lineage>
        <taxon>Bacteria</taxon>
        <taxon>Pseudomonadati</taxon>
        <taxon>Pseudomonadota</taxon>
        <taxon>Gammaproteobacteria</taxon>
        <taxon>Moraxellales</taxon>
        <taxon>Moraxellaceae</taxon>
        <taxon>Moraxella</taxon>
    </lineage>
</organism>
<evidence type="ECO:0000313" key="1">
    <source>
        <dbReference type="EMBL" id="UZA03418.1"/>
    </source>
</evidence>
<accession>A0AAQ2T019</accession>
<proteinExistence type="predicted"/>
<reference evidence="2 3" key="1">
    <citation type="journal article" date="2022" name="BMC Microbiol.">
        <title>Whole genome sequencing of Moraxella bovis strains from North America reveals two genotypes with different genetic determinants.</title>
        <authorList>
            <person name="Wynn E.L."/>
            <person name="Hille M.M."/>
            <person name="Loy J.D."/>
            <person name="Schuller G."/>
            <person name="Kuhn K.L."/>
            <person name="Dickey A.M."/>
            <person name="Bono J.L."/>
            <person name="Clawson M.L."/>
        </authorList>
    </citation>
    <scope>NUCLEOTIDE SEQUENCE [LARGE SCALE GENOMIC DNA]</scope>
    <source>
        <strain evidence="1">SAM102599</strain>
        <strain evidence="2 3">SAM57978</strain>
    </source>
</reference>
<evidence type="ECO:0000313" key="3">
    <source>
        <dbReference type="Proteomes" id="UP001163283"/>
    </source>
</evidence>
<dbReference type="EMBL" id="CP087781">
    <property type="protein sequence ID" value="UZA51454.1"/>
    <property type="molecule type" value="Genomic_DNA"/>
</dbReference>
<sequence length="345" mass="37539">MARQYRTKLKSIYGGRSAAGRNEYKPDDILKGQTPKQHCEALIAQRGEGRFEKVSEHEDVCYLLGGNYFGTSVGAEYSYYYDVCTEIAFTGTLNDKATNIKELANLKGGERVIITANQKVTWTATNEKTLIKVAKSDTTYSFTAPKSGTFTIKAKGVCDPKASKSVSVKVVQSLSKLTLSEQDVIDIIKVTSTEVVVNLPDDQFAKQTAGVVDTILNRAFLAKGDVRKVINAPNQFSEISGNAGAYGSVQKMPDKDIKPKVQAQVLAHLKDRANGMSSIVGGHVNYLNPVKSGKVPLEQWGNAVVEQAKKEGLVFGVGQNTHYHGTAKGAKQAPKFQLVIPAKYR</sequence>